<dbReference type="Gene3D" id="3.30.750.44">
    <property type="match status" value="1"/>
</dbReference>
<keyword evidence="4 5" id="KW-0720">Serine protease</keyword>
<dbReference type="GO" id="GO:0008236">
    <property type="term" value="F:serine-type peptidase activity"/>
    <property type="evidence" value="ECO:0007669"/>
    <property type="project" value="UniProtKB-KW"/>
</dbReference>
<feature type="domain" description="PDZ" evidence="7">
    <location>
        <begin position="105"/>
        <end position="173"/>
    </location>
</feature>
<dbReference type="InterPro" id="IPR036365">
    <property type="entry name" value="PGBD-like_sf"/>
</dbReference>
<dbReference type="GO" id="GO:0004175">
    <property type="term" value="F:endopeptidase activity"/>
    <property type="evidence" value="ECO:0007669"/>
    <property type="project" value="TreeGrafter"/>
</dbReference>
<evidence type="ECO:0000256" key="2">
    <source>
        <dbReference type="ARBA" id="ARBA00022670"/>
    </source>
</evidence>
<dbReference type="PROSITE" id="PS50106">
    <property type="entry name" value="PDZ"/>
    <property type="match status" value="1"/>
</dbReference>
<keyword evidence="6" id="KW-1133">Transmembrane helix</keyword>
<keyword evidence="3 5" id="KW-0378">Hydrolase</keyword>
<evidence type="ECO:0000256" key="6">
    <source>
        <dbReference type="SAM" id="Phobius"/>
    </source>
</evidence>
<dbReference type="InterPro" id="IPR029045">
    <property type="entry name" value="ClpP/crotonase-like_dom_sf"/>
</dbReference>
<keyword evidence="6" id="KW-0812">Transmembrane</keyword>
<dbReference type="PANTHER" id="PTHR32060">
    <property type="entry name" value="TAIL-SPECIFIC PROTEASE"/>
    <property type="match status" value="1"/>
</dbReference>
<dbReference type="GO" id="GO:0006508">
    <property type="term" value="P:proteolysis"/>
    <property type="evidence" value="ECO:0007669"/>
    <property type="project" value="UniProtKB-KW"/>
</dbReference>
<keyword evidence="6" id="KW-0472">Membrane</keyword>
<evidence type="ECO:0000256" key="1">
    <source>
        <dbReference type="ARBA" id="ARBA00009179"/>
    </source>
</evidence>
<comment type="similarity">
    <text evidence="1 5">Belongs to the peptidase S41A family.</text>
</comment>
<accession>A0A2T3FM81</accession>
<dbReference type="InterPro" id="IPR002477">
    <property type="entry name" value="Peptidoglycan-bd-like"/>
</dbReference>
<dbReference type="InterPro" id="IPR036366">
    <property type="entry name" value="PGBDSf"/>
</dbReference>
<dbReference type="Pfam" id="PF13180">
    <property type="entry name" value="PDZ_2"/>
    <property type="match status" value="1"/>
</dbReference>
<comment type="caution">
    <text evidence="8">The sequence shown here is derived from an EMBL/GenBank/DDBJ whole genome shotgun (WGS) entry which is preliminary data.</text>
</comment>
<proteinExistence type="inferred from homology"/>
<dbReference type="SUPFAM" id="SSF50156">
    <property type="entry name" value="PDZ domain-like"/>
    <property type="match status" value="1"/>
</dbReference>
<evidence type="ECO:0000256" key="5">
    <source>
        <dbReference type="RuleBase" id="RU004404"/>
    </source>
</evidence>
<dbReference type="InterPro" id="IPR005151">
    <property type="entry name" value="Tail-specific_protease"/>
</dbReference>
<evidence type="ECO:0000313" key="9">
    <source>
        <dbReference type="Proteomes" id="UP000241201"/>
    </source>
</evidence>
<protein>
    <submittedName>
        <fullName evidence="8">Peptidase</fullName>
    </submittedName>
</protein>
<evidence type="ECO:0000259" key="7">
    <source>
        <dbReference type="PROSITE" id="PS50106"/>
    </source>
</evidence>
<dbReference type="Pfam" id="PF01471">
    <property type="entry name" value="PG_binding_1"/>
    <property type="match status" value="1"/>
</dbReference>
<dbReference type="EMBL" id="PYLP01000023">
    <property type="protein sequence ID" value="PST36381.1"/>
    <property type="molecule type" value="Genomic_DNA"/>
</dbReference>
<dbReference type="CDD" id="cd07560">
    <property type="entry name" value="Peptidase_S41_CPP"/>
    <property type="match status" value="1"/>
</dbReference>
<dbReference type="AlphaFoldDB" id="A0A2T3FM81"/>
<dbReference type="SUPFAM" id="SSF47090">
    <property type="entry name" value="PGBD-like"/>
    <property type="match status" value="1"/>
</dbReference>
<dbReference type="GO" id="GO:0007165">
    <property type="term" value="P:signal transduction"/>
    <property type="evidence" value="ECO:0007669"/>
    <property type="project" value="TreeGrafter"/>
</dbReference>
<dbReference type="InterPro" id="IPR004447">
    <property type="entry name" value="Peptidase_S41A"/>
</dbReference>
<keyword evidence="2 5" id="KW-0645">Protease</keyword>
<dbReference type="PANTHER" id="PTHR32060:SF30">
    <property type="entry name" value="CARBOXY-TERMINAL PROCESSING PROTEASE CTPA"/>
    <property type="match status" value="1"/>
</dbReference>
<dbReference type="Gene3D" id="2.30.42.10">
    <property type="match status" value="1"/>
</dbReference>
<feature type="transmembrane region" description="Helical" evidence="6">
    <location>
        <begin position="21"/>
        <end position="43"/>
    </location>
</feature>
<dbReference type="SMART" id="SM00245">
    <property type="entry name" value="TSPc"/>
    <property type="match status" value="1"/>
</dbReference>
<evidence type="ECO:0000256" key="3">
    <source>
        <dbReference type="ARBA" id="ARBA00022801"/>
    </source>
</evidence>
<keyword evidence="9" id="KW-1185">Reference proteome</keyword>
<dbReference type="SMART" id="SM00228">
    <property type="entry name" value="PDZ"/>
    <property type="match status" value="1"/>
</dbReference>
<dbReference type="Proteomes" id="UP000241201">
    <property type="component" value="Unassembled WGS sequence"/>
</dbReference>
<dbReference type="NCBIfam" id="TIGR00225">
    <property type="entry name" value="prc"/>
    <property type="match status" value="1"/>
</dbReference>
<dbReference type="Gene3D" id="3.90.226.10">
    <property type="entry name" value="2-enoyl-CoA Hydratase, Chain A, domain 1"/>
    <property type="match status" value="1"/>
</dbReference>
<dbReference type="GO" id="GO:0030288">
    <property type="term" value="C:outer membrane-bounded periplasmic space"/>
    <property type="evidence" value="ECO:0007669"/>
    <property type="project" value="TreeGrafter"/>
</dbReference>
<dbReference type="InterPro" id="IPR036034">
    <property type="entry name" value="PDZ_sf"/>
</dbReference>
<dbReference type="Gene3D" id="1.10.101.10">
    <property type="entry name" value="PGBD-like superfamily/PGBD"/>
    <property type="match status" value="1"/>
</dbReference>
<evidence type="ECO:0000256" key="4">
    <source>
        <dbReference type="ARBA" id="ARBA00022825"/>
    </source>
</evidence>
<dbReference type="InterPro" id="IPR001478">
    <property type="entry name" value="PDZ"/>
</dbReference>
<dbReference type="RefSeq" id="WP_106988764.1">
    <property type="nucleotide sequence ID" value="NZ_PYLP01000023.1"/>
</dbReference>
<dbReference type="GeneID" id="77471802"/>
<dbReference type="SUPFAM" id="SSF52096">
    <property type="entry name" value="ClpP/crotonase"/>
    <property type="match status" value="1"/>
</dbReference>
<gene>
    <name evidence="8" type="ORF">C7U55_11975</name>
</gene>
<sequence length="481" mass="53279">MDDFIRPPKKEIKKETKQRPIKEILIVILIIVCLAIGYFAGYVSKKDVVVKSTNNKGVINEVYETLDKYWVNTTDQDINLDASAIEGMVAGLNDPHSSYLTSKEAVEFNQTVAGNYQGIGVGFSMVEKGAMITKVYNDSPASKAGLNVGDIIMQADGKDLANLDTDKVKEYVRGDDGTEVTLTVLSNKKISEIKVNRGALDTSSFYEIRKQRNTSFGYIELSTFGTDTANQVEEALKSFKQANVQTLVLDLRDNGGGYLTAATDILDLFFSSDEVIYQLKEKNSAAKKYYASTDSKYEFVNGYILVNGNTASASELTAGALQSEKGYQLVGTTTYGKGSAQTQKTLSDGSVLKYTYAKWMIPNGTCINGKGLTPDIEVENVSLDGISTKDVKETLKVDCVNTRIKSMQKMLNILGYSADREDGYFSVATQDALKKFEADNDLTVDGEYSQNDKQMMIARMMIYINNHENDKQYEYLMKIIK</sequence>
<name>A0A2T3FM81_9FIRM</name>
<evidence type="ECO:0000313" key="8">
    <source>
        <dbReference type="EMBL" id="PST36381.1"/>
    </source>
</evidence>
<dbReference type="Pfam" id="PF03572">
    <property type="entry name" value="Peptidase_S41"/>
    <property type="match status" value="1"/>
</dbReference>
<organism evidence="8 9">
    <name type="scientific">Faecalibacillus faecis</name>
    <dbReference type="NCBI Taxonomy" id="1982628"/>
    <lineage>
        <taxon>Bacteria</taxon>
        <taxon>Bacillati</taxon>
        <taxon>Bacillota</taxon>
        <taxon>Erysipelotrichia</taxon>
        <taxon>Erysipelotrichales</taxon>
        <taxon>Coprobacillaceae</taxon>
        <taxon>Faecalibacillus</taxon>
    </lineage>
</organism>
<reference evidence="9" key="1">
    <citation type="submission" date="2018-03" db="EMBL/GenBank/DDBJ databases">
        <title>Lachnoclostridium SNUG30370 gen.nov., sp.nov., isolated from human faeces.</title>
        <authorList>
            <person name="Seo B."/>
            <person name="Jeon K."/>
            <person name="Ko G."/>
        </authorList>
    </citation>
    <scope>NUCLEOTIDE SEQUENCE [LARGE SCALE GENOMIC DNA]</scope>
    <source>
        <strain evidence="9">SNUG30370</strain>
    </source>
</reference>